<comment type="caution">
    <text evidence="1">The sequence shown here is derived from an EMBL/GenBank/DDBJ whole genome shotgun (WGS) entry which is preliminary data.</text>
</comment>
<dbReference type="SUPFAM" id="SSF55298">
    <property type="entry name" value="YjgF-like"/>
    <property type="match status" value="1"/>
</dbReference>
<gene>
    <name evidence="1" type="ORF">S03H2_43705</name>
</gene>
<accession>X1ITK8</accession>
<proteinExistence type="predicted"/>
<dbReference type="GO" id="GO:0005829">
    <property type="term" value="C:cytosol"/>
    <property type="evidence" value="ECO:0007669"/>
    <property type="project" value="TreeGrafter"/>
</dbReference>
<dbReference type="GO" id="GO:0019239">
    <property type="term" value="F:deaminase activity"/>
    <property type="evidence" value="ECO:0007669"/>
    <property type="project" value="TreeGrafter"/>
</dbReference>
<dbReference type="CDD" id="cd00448">
    <property type="entry name" value="YjgF_YER057c_UK114_family"/>
    <property type="match status" value="1"/>
</dbReference>
<protein>
    <submittedName>
        <fullName evidence="1">Uncharacterized protein</fullName>
    </submittedName>
</protein>
<sequence>MSIKKVDIDNQGWTYSSYVRAGDFIFTSICSGFGDTIKEATETALNQLRKYLKHAGADLEDLVKVTVTFKRGENFDEMKPVFKEYFPNGYPARNTILVDGFLGKSIKIQIEGIAYKP</sequence>
<name>X1ITK8_9ZZZZ</name>
<dbReference type="PANTHER" id="PTHR11803:SF39">
    <property type="entry name" value="2-IMINOBUTANOATE_2-IMINOPROPANOATE DEAMINASE"/>
    <property type="match status" value="1"/>
</dbReference>
<organism evidence="1">
    <name type="scientific">marine sediment metagenome</name>
    <dbReference type="NCBI Taxonomy" id="412755"/>
    <lineage>
        <taxon>unclassified sequences</taxon>
        <taxon>metagenomes</taxon>
        <taxon>ecological metagenomes</taxon>
    </lineage>
</organism>
<dbReference type="InterPro" id="IPR035959">
    <property type="entry name" value="RutC-like_sf"/>
</dbReference>
<dbReference type="Pfam" id="PF01042">
    <property type="entry name" value="Ribonuc_L-PSP"/>
    <property type="match status" value="1"/>
</dbReference>
<evidence type="ECO:0000313" key="1">
    <source>
        <dbReference type="EMBL" id="GAH72590.1"/>
    </source>
</evidence>
<dbReference type="InterPro" id="IPR006175">
    <property type="entry name" value="YjgF/YER057c/UK114"/>
</dbReference>
<dbReference type="EMBL" id="BARU01027292">
    <property type="protein sequence ID" value="GAH72590.1"/>
    <property type="molecule type" value="Genomic_DNA"/>
</dbReference>
<dbReference type="Gene3D" id="3.30.1330.40">
    <property type="entry name" value="RutC-like"/>
    <property type="match status" value="1"/>
</dbReference>
<dbReference type="PANTHER" id="PTHR11803">
    <property type="entry name" value="2-IMINOBUTANOATE/2-IMINOPROPANOATE DEAMINASE RIDA"/>
    <property type="match status" value="1"/>
</dbReference>
<dbReference type="AlphaFoldDB" id="X1ITK8"/>
<reference evidence="1" key="1">
    <citation type="journal article" date="2014" name="Front. Microbiol.">
        <title>High frequency of phylogenetically diverse reductive dehalogenase-homologous genes in deep subseafloor sedimentary metagenomes.</title>
        <authorList>
            <person name="Kawai M."/>
            <person name="Futagami T."/>
            <person name="Toyoda A."/>
            <person name="Takaki Y."/>
            <person name="Nishi S."/>
            <person name="Hori S."/>
            <person name="Arai W."/>
            <person name="Tsubouchi T."/>
            <person name="Morono Y."/>
            <person name="Uchiyama I."/>
            <person name="Ito T."/>
            <person name="Fujiyama A."/>
            <person name="Inagaki F."/>
            <person name="Takami H."/>
        </authorList>
    </citation>
    <scope>NUCLEOTIDE SEQUENCE</scope>
    <source>
        <strain evidence="1">Expedition CK06-06</strain>
    </source>
</reference>